<evidence type="ECO:0000313" key="1">
    <source>
        <dbReference type="EMBL" id="XBS71551.1"/>
    </source>
</evidence>
<protein>
    <submittedName>
        <fullName evidence="1">Uncharacterized protein</fullName>
    </submittedName>
</protein>
<name>A0AAU7QHC1_9GAMM</name>
<dbReference type="EMBL" id="CP157947">
    <property type="protein sequence ID" value="XBS71551.1"/>
    <property type="molecule type" value="Genomic_DNA"/>
</dbReference>
<dbReference type="AlphaFoldDB" id="A0AAU7QHC1"/>
<organism evidence="1">
    <name type="scientific">Acerihabitans sp. KWT182</name>
    <dbReference type="NCBI Taxonomy" id="3157919"/>
    <lineage>
        <taxon>Bacteria</taxon>
        <taxon>Pseudomonadati</taxon>
        <taxon>Pseudomonadota</taxon>
        <taxon>Gammaproteobacteria</taxon>
        <taxon>Enterobacterales</taxon>
        <taxon>Pectobacteriaceae</taxon>
        <taxon>Acerihabitans</taxon>
    </lineage>
</organism>
<dbReference type="Gene3D" id="3.40.190.10">
    <property type="entry name" value="Periplasmic binding protein-like II"/>
    <property type="match status" value="1"/>
</dbReference>
<gene>
    <name evidence="1" type="ORF">ABK905_11865</name>
</gene>
<reference evidence="1" key="1">
    <citation type="submission" date="2024-06" db="EMBL/GenBank/DDBJ databases">
        <authorList>
            <person name="Coelho C."/>
            <person name="Bento M."/>
            <person name="Garcia E."/>
            <person name="Camelo A."/>
            <person name="Brandao I."/>
            <person name="Espirito Santo C."/>
            <person name="Trovao J."/>
            <person name="Verissimo A."/>
            <person name="Costa J."/>
            <person name="Tiago I."/>
        </authorList>
    </citation>
    <scope>NUCLEOTIDE SEQUENCE</scope>
    <source>
        <strain evidence="1">KWT182</strain>
    </source>
</reference>
<dbReference type="SUPFAM" id="SSF53850">
    <property type="entry name" value="Periplasmic binding protein-like II"/>
    <property type="match status" value="1"/>
</dbReference>
<accession>A0AAU7QHC1</accession>
<proteinExistence type="predicted"/>
<sequence length="160" mass="18025">MAAVGRNSRTAYGGALRFAGGTRGHYPYLGGAPQCLADVPSIQWSIQIAGQDFIEREPALLRDVLEVIRNTAHYAWNHQDEWLDFYQSLYAVDRDIARKSIEHEWPYFHFDGQICLAGLERALDLQYRMGSTPRRLAAHQVLDLRYQPAPSPSAPRAIAG</sequence>